<dbReference type="EMBL" id="JACJRF010000005">
    <property type="protein sequence ID" value="MBD2343411.1"/>
    <property type="molecule type" value="Genomic_DNA"/>
</dbReference>
<evidence type="ECO:0000256" key="1">
    <source>
        <dbReference type="SAM" id="Phobius"/>
    </source>
</evidence>
<feature type="transmembrane region" description="Helical" evidence="1">
    <location>
        <begin position="111"/>
        <end position="130"/>
    </location>
</feature>
<feature type="transmembrane region" description="Helical" evidence="1">
    <location>
        <begin position="293"/>
        <end position="310"/>
    </location>
</feature>
<keyword evidence="1" id="KW-1133">Transmembrane helix</keyword>
<feature type="transmembrane region" description="Helical" evidence="1">
    <location>
        <begin position="137"/>
        <end position="155"/>
    </location>
</feature>
<feature type="transmembrane region" description="Helical" evidence="1">
    <location>
        <begin position="86"/>
        <end position="105"/>
    </location>
</feature>
<feature type="transmembrane region" description="Helical" evidence="1">
    <location>
        <begin position="175"/>
        <end position="196"/>
    </location>
</feature>
<reference evidence="2 3" key="1">
    <citation type="journal article" date="2020" name="ISME J.">
        <title>Comparative genomics reveals insights into cyanobacterial evolution and habitat adaptation.</title>
        <authorList>
            <person name="Chen M.Y."/>
            <person name="Teng W.K."/>
            <person name="Zhao L."/>
            <person name="Hu C.X."/>
            <person name="Zhou Y.K."/>
            <person name="Han B.P."/>
            <person name="Song L.R."/>
            <person name="Shu W.S."/>
        </authorList>
    </citation>
    <scope>NUCLEOTIDE SEQUENCE [LARGE SCALE GENOMIC DNA]</scope>
    <source>
        <strain evidence="2 3">FACHB-260</strain>
    </source>
</reference>
<feature type="transmembrane region" description="Helical" evidence="1">
    <location>
        <begin position="247"/>
        <end position="272"/>
    </location>
</feature>
<feature type="transmembrane region" description="Helical" evidence="1">
    <location>
        <begin position="54"/>
        <end position="74"/>
    </location>
</feature>
<feature type="transmembrane region" description="Helical" evidence="1">
    <location>
        <begin position="361"/>
        <end position="379"/>
    </location>
</feature>
<comment type="caution">
    <text evidence="2">The sequence shown here is derived from an EMBL/GenBank/DDBJ whole genome shotgun (WGS) entry which is preliminary data.</text>
</comment>
<keyword evidence="1" id="KW-0812">Transmembrane</keyword>
<organism evidence="2 3">
    <name type="scientific">Anabaena subtropica FACHB-260</name>
    <dbReference type="NCBI Taxonomy" id="2692884"/>
    <lineage>
        <taxon>Bacteria</taxon>
        <taxon>Bacillati</taxon>
        <taxon>Cyanobacteriota</taxon>
        <taxon>Cyanophyceae</taxon>
        <taxon>Nostocales</taxon>
        <taxon>Nostocaceae</taxon>
        <taxon>Anabaena</taxon>
    </lineage>
</organism>
<name>A0ABR8CJK1_9NOST</name>
<keyword evidence="3" id="KW-1185">Reference proteome</keyword>
<accession>A0ABR8CJK1</accession>
<dbReference type="Proteomes" id="UP000607281">
    <property type="component" value="Unassembled WGS sequence"/>
</dbReference>
<keyword evidence="1" id="KW-0472">Membrane</keyword>
<gene>
    <name evidence="2" type="ORF">H6G18_04520</name>
</gene>
<evidence type="ECO:0000313" key="2">
    <source>
        <dbReference type="EMBL" id="MBD2343411.1"/>
    </source>
</evidence>
<dbReference type="RefSeq" id="WP_190405887.1">
    <property type="nucleotide sequence ID" value="NZ_JACJRF010000005.1"/>
</dbReference>
<protein>
    <submittedName>
        <fullName evidence="2">Glycosyltransferase family 39 protein</fullName>
    </submittedName>
</protein>
<sequence length="531" mass="61554">MNNTKFSKWEYIVPLFTVVSLLTSSVIVSGKKYFWNDEFLSFYLLNDPSFTHMIAAWSDTFNQAPPLYFILGWLWSKIFGATEVSLRLFSSLTLCLAFIIIWITLRRTYDFWSTVIGTTSVFCLSTLVLYHNAEVRMYGLFTAFCALGFLLYDIIIRRKNISSKILVLNTIIHGLIVLTHLYGGFYSAAILIATFIRDKYLNKIRVNVYLSIICGWLFLFPLLPLMINQSNNHAKWIASISLVQVINYLIFTPKFALFILTLLIISIFLNIIHPSIANKNRQSEYNFQSDFHLLILAVMFMAVPVITWFITQTVKPIFGERYIIPTITIGWTILLSYLCTKIFPYLNNIENLFFDKNKTQCILVLTLSFLLIIYPLKYATRDVEAILPNSYLTKPGIEDERFGYTALPIATEAGHNFLPRFYYSPKSERYFHILDWETALNNKESAFATGDYTHMSALKRHYPFINSVQSRDFLTENTRFLVLNEPKNVISWFEERIQNTSLYKITLLGKVDGGYGYPLELFLVESKSLLK</sequence>
<evidence type="ECO:0000313" key="3">
    <source>
        <dbReference type="Proteomes" id="UP000607281"/>
    </source>
</evidence>
<proteinExistence type="predicted"/>
<feature type="transmembrane region" description="Helical" evidence="1">
    <location>
        <begin position="208"/>
        <end position="227"/>
    </location>
</feature>
<feature type="transmembrane region" description="Helical" evidence="1">
    <location>
        <begin position="322"/>
        <end position="340"/>
    </location>
</feature>